<dbReference type="EMBL" id="NQVN01000002">
    <property type="protein sequence ID" value="PIP00161.1"/>
    <property type="molecule type" value="Genomic_DNA"/>
</dbReference>
<dbReference type="SUPFAM" id="SSF51120">
    <property type="entry name" value="beta-Roll"/>
    <property type="match status" value="1"/>
</dbReference>
<dbReference type="Gene3D" id="2.150.10.10">
    <property type="entry name" value="Serralysin-like metalloprotease, C-terminal"/>
    <property type="match status" value="1"/>
</dbReference>
<dbReference type="Proteomes" id="UP000231070">
    <property type="component" value="Unassembled WGS sequence"/>
</dbReference>
<gene>
    <name evidence="1" type="ORF">CJ014_05315</name>
</gene>
<dbReference type="AlphaFoldDB" id="A0A2G9X1C6"/>
<evidence type="ECO:0008006" key="3">
    <source>
        <dbReference type="Google" id="ProtNLM"/>
    </source>
</evidence>
<dbReference type="Gene3D" id="3.30.1500.10">
    <property type="entry name" value="Haem-binding HasA"/>
    <property type="match status" value="1"/>
</dbReference>
<evidence type="ECO:0000313" key="2">
    <source>
        <dbReference type="Proteomes" id="UP000231070"/>
    </source>
</evidence>
<name>A0A2G9X1C6_9HYPH</name>
<keyword evidence="2" id="KW-1185">Reference proteome</keyword>
<organism evidence="1 2">
    <name type="scientific">Pleomorphomonas carboxyditropha</name>
    <dbReference type="NCBI Taxonomy" id="2023338"/>
    <lineage>
        <taxon>Bacteria</taxon>
        <taxon>Pseudomonadati</taxon>
        <taxon>Pseudomonadota</taxon>
        <taxon>Alphaproteobacteria</taxon>
        <taxon>Hyphomicrobiales</taxon>
        <taxon>Pleomorphomonadaceae</taxon>
        <taxon>Pleomorphomonas</taxon>
    </lineage>
</organism>
<reference evidence="1 2" key="1">
    <citation type="submission" date="2017-08" db="EMBL/GenBank/DDBJ databases">
        <title>Pleomorphomonas carboxidotrophicus sp. nov., a new mesophilic hydrogenogenic carboxidotroph.</title>
        <authorList>
            <person name="Esquivel-Elizondo S."/>
            <person name="Krajmalnik-Brown R."/>
            <person name="Maldonado J."/>
        </authorList>
    </citation>
    <scope>NUCLEOTIDE SEQUENCE [LARGE SCALE GENOMIC DNA]</scope>
    <source>
        <strain evidence="1 2">SVCO-16</strain>
    </source>
</reference>
<protein>
    <recommendedName>
        <fullName evidence="3">Peptidase M10 serralysin C-terminal domain-containing protein</fullName>
    </recommendedName>
</protein>
<proteinExistence type="predicted"/>
<accession>A0A2G9X1C6</accession>
<dbReference type="InterPro" id="IPR036912">
    <property type="entry name" value="HasA_haem-bd_sf"/>
</dbReference>
<sequence length="245" mass="25532">MNMSVILNYTTASSDLPSFLADWQDNFGYRGDGSFNQVRNTTDQWFAGTPGNATASSVIVNGDDYSLTPGTVDGTVDTLALGSNLTYSGSADTWSQTVGLSVDLDGAPLTDAWDAAITDLSQNGSLDGLYAYFAEQGTVQNGTVGDDVLLSFGGDDVFYGGDGADTFLFTGNDGADTIKDFDADADVIDVSAWGADAFTSLSVSWINQGVQDVYNAVITYNGNGNTITVENIAFGSLDAGNVLVA</sequence>
<comment type="caution">
    <text evidence="1">The sequence shown here is derived from an EMBL/GenBank/DDBJ whole genome shotgun (WGS) entry which is preliminary data.</text>
</comment>
<dbReference type="InterPro" id="IPR011049">
    <property type="entry name" value="Serralysin-like_metalloprot_C"/>
</dbReference>
<evidence type="ECO:0000313" key="1">
    <source>
        <dbReference type="EMBL" id="PIP00161.1"/>
    </source>
</evidence>